<evidence type="ECO:0000256" key="1">
    <source>
        <dbReference type="SAM" id="MobiDB-lite"/>
    </source>
</evidence>
<organism>
    <name type="scientific">Ixodes scapularis</name>
    <name type="common">Black-legged tick</name>
    <name type="synonym">Deer tick</name>
    <dbReference type="NCBI Taxonomy" id="6945"/>
    <lineage>
        <taxon>Eukaryota</taxon>
        <taxon>Metazoa</taxon>
        <taxon>Ecdysozoa</taxon>
        <taxon>Arthropoda</taxon>
        <taxon>Chelicerata</taxon>
        <taxon>Arachnida</taxon>
        <taxon>Acari</taxon>
        <taxon>Parasitiformes</taxon>
        <taxon>Ixodida</taxon>
        <taxon>Ixodoidea</taxon>
        <taxon>Ixodidae</taxon>
        <taxon>Ixodinae</taxon>
        <taxon>Ixodes</taxon>
    </lineage>
</organism>
<feature type="compositionally biased region" description="Low complexity" evidence="1">
    <location>
        <begin position="56"/>
        <end position="66"/>
    </location>
</feature>
<keyword evidence="4" id="KW-1185">Reference proteome</keyword>
<feature type="compositionally biased region" description="Basic and acidic residues" evidence="1">
    <location>
        <begin position="35"/>
        <end position="46"/>
    </location>
</feature>
<feature type="region of interest" description="Disordered" evidence="1">
    <location>
        <begin position="1"/>
        <end position="66"/>
    </location>
</feature>
<evidence type="ECO:0000313" key="2">
    <source>
        <dbReference type="EMBL" id="EEC12191.1"/>
    </source>
</evidence>
<proteinExistence type="predicted"/>
<dbReference type="VEuPathDB" id="VectorBase:ISCW010193"/>
<evidence type="ECO:0000313" key="3">
    <source>
        <dbReference type="EnsemblMetazoa" id="ISCW010193-PA"/>
    </source>
</evidence>
<dbReference type="Proteomes" id="UP000001555">
    <property type="component" value="Unassembled WGS sequence"/>
</dbReference>
<dbReference type="VEuPathDB" id="VectorBase:ISCI010193"/>
<feature type="compositionally biased region" description="Basic residues" evidence="1">
    <location>
        <begin position="1"/>
        <end position="14"/>
    </location>
</feature>
<dbReference type="EMBL" id="ABJB010234216">
    <property type="status" value="NOT_ANNOTATED_CDS"/>
    <property type="molecule type" value="Genomic_DNA"/>
</dbReference>
<dbReference type="HOGENOM" id="CLU_2280459_0_0_1"/>
<dbReference type="AlphaFoldDB" id="B7Q019"/>
<reference evidence="3" key="2">
    <citation type="submission" date="2020-05" db="UniProtKB">
        <authorList>
            <consortium name="EnsemblMetazoa"/>
        </authorList>
    </citation>
    <scope>IDENTIFICATION</scope>
    <source>
        <strain evidence="3">wikel</strain>
    </source>
</reference>
<sequence length="102" mass="11579">MLQNTRKRHHHNRVGIRTVPRSARSSRNTTFRSKRCNDEQARERNAKSRSRTVCAPQQQTPSQSRPRCCILLGLRAALGGRTSPDVVPSRPERLHSSRLPAS</sequence>
<accession>B7Q019</accession>
<dbReference type="InParanoid" id="B7Q019"/>
<feature type="region of interest" description="Disordered" evidence="1">
    <location>
        <begin position="80"/>
        <end position="102"/>
    </location>
</feature>
<dbReference type="EnsemblMetazoa" id="ISCW010193-RA">
    <property type="protein sequence ID" value="ISCW010193-PA"/>
    <property type="gene ID" value="ISCW010193"/>
</dbReference>
<dbReference type="PaxDb" id="6945-B7Q019"/>
<evidence type="ECO:0000313" key="4">
    <source>
        <dbReference type="Proteomes" id="UP000001555"/>
    </source>
</evidence>
<name>B7Q019_IXOSC</name>
<gene>
    <name evidence="2" type="ORF">IscW_ISCW010193</name>
</gene>
<protein>
    <submittedName>
        <fullName evidence="2 3">Uncharacterized protein</fullName>
    </submittedName>
</protein>
<dbReference type="EMBL" id="DS829427">
    <property type="protein sequence ID" value="EEC12191.1"/>
    <property type="molecule type" value="Genomic_DNA"/>
</dbReference>
<reference evidence="2 4" key="1">
    <citation type="submission" date="2008-03" db="EMBL/GenBank/DDBJ databases">
        <title>Annotation of Ixodes scapularis.</title>
        <authorList>
            <consortium name="Ixodes scapularis Genome Project Consortium"/>
            <person name="Caler E."/>
            <person name="Hannick L.I."/>
            <person name="Bidwell S."/>
            <person name="Joardar V."/>
            <person name="Thiagarajan M."/>
            <person name="Amedeo P."/>
            <person name="Galinsky K.J."/>
            <person name="Schobel S."/>
            <person name="Inman J."/>
            <person name="Hostetler J."/>
            <person name="Miller J."/>
            <person name="Hammond M."/>
            <person name="Megy K."/>
            <person name="Lawson D."/>
            <person name="Kodira C."/>
            <person name="Sutton G."/>
            <person name="Meyer J."/>
            <person name="Hill C.A."/>
            <person name="Birren B."/>
            <person name="Nene V."/>
            <person name="Collins F."/>
            <person name="Alarcon-Chaidez F."/>
            <person name="Wikel S."/>
            <person name="Strausberg R."/>
        </authorList>
    </citation>
    <scope>NUCLEOTIDE SEQUENCE [LARGE SCALE GENOMIC DNA]</scope>
    <source>
        <strain evidence="4">Wikel</strain>
        <strain evidence="2">Wikel colony</strain>
    </source>
</reference>